<evidence type="ECO:0000256" key="1">
    <source>
        <dbReference type="SAM" id="MobiDB-lite"/>
    </source>
</evidence>
<protein>
    <recommendedName>
        <fullName evidence="4">Alpha-L-fucosidase</fullName>
    </recommendedName>
</protein>
<evidence type="ECO:0008006" key="4">
    <source>
        <dbReference type="Google" id="ProtNLM"/>
    </source>
</evidence>
<accession>A0ABP6C4Q8</accession>
<evidence type="ECO:0000313" key="2">
    <source>
        <dbReference type="EMBL" id="GAA2597199.1"/>
    </source>
</evidence>
<sequence>MRYLQWYPAEADVSNRPGWYHHPGQQPKPAARLLSLYEQSVGRNASLLLNVPPARDGRIDEADIRELTAFGKAVRGIYGTDLNAAEPGPRTFDRVGLGEDIRNGRRVEKFTVEARAGGEWRRIASRTTIGHRRIPALSEPVTADKVRVTVRQSRATPHLKPVTLHLARTPLAGGGPHLAGDQGGRPGGPVAGR</sequence>
<feature type="region of interest" description="Disordered" evidence="1">
    <location>
        <begin position="169"/>
        <end position="193"/>
    </location>
</feature>
<dbReference type="PANTHER" id="PTHR10030">
    <property type="entry name" value="ALPHA-L-FUCOSIDASE"/>
    <property type="match status" value="1"/>
</dbReference>
<comment type="caution">
    <text evidence="2">The sequence shown here is derived from an EMBL/GenBank/DDBJ whole genome shotgun (WGS) entry which is preliminary data.</text>
</comment>
<proteinExistence type="predicted"/>
<dbReference type="PANTHER" id="PTHR10030:SF37">
    <property type="entry name" value="ALPHA-L-FUCOSIDASE-RELATED"/>
    <property type="match status" value="1"/>
</dbReference>
<dbReference type="EMBL" id="BAAARJ010000002">
    <property type="protein sequence ID" value="GAA2597199.1"/>
    <property type="molecule type" value="Genomic_DNA"/>
</dbReference>
<reference evidence="3" key="1">
    <citation type="journal article" date="2019" name="Int. J. Syst. Evol. Microbiol.">
        <title>The Global Catalogue of Microorganisms (GCM) 10K type strain sequencing project: providing services to taxonomists for standard genome sequencing and annotation.</title>
        <authorList>
            <consortium name="The Broad Institute Genomics Platform"/>
            <consortium name="The Broad Institute Genome Sequencing Center for Infectious Disease"/>
            <person name="Wu L."/>
            <person name="Ma J."/>
        </authorList>
    </citation>
    <scope>NUCLEOTIDE SEQUENCE [LARGE SCALE GENOMIC DNA]</scope>
    <source>
        <strain evidence="3">JCM 16373</strain>
    </source>
</reference>
<dbReference type="InterPro" id="IPR017853">
    <property type="entry name" value="GH"/>
</dbReference>
<organism evidence="2 3">
    <name type="scientific">Streptomyces axinellae</name>
    <dbReference type="NCBI Taxonomy" id="552788"/>
    <lineage>
        <taxon>Bacteria</taxon>
        <taxon>Bacillati</taxon>
        <taxon>Actinomycetota</taxon>
        <taxon>Actinomycetes</taxon>
        <taxon>Kitasatosporales</taxon>
        <taxon>Streptomycetaceae</taxon>
        <taxon>Streptomyces</taxon>
    </lineage>
</organism>
<dbReference type="Gene3D" id="3.20.20.80">
    <property type="entry name" value="Glycosidases"/>
    <property type="match status" value="1"/>
</dbReference>
<dbReference type="Gene3D" id="2.60.120.260">
    <property type="entry name" value="Galactose-binding domain-like"/>
    <property type="match status" value="1"/>
</dbReference>
<dbReference type="SUPFAM" id="SSF51445">
    <property type="entry name" value="(Trans)glycosidases"/>
    <property type="match status" value="1"/>
</dbReference>
<dbReference type="InterPro" id="IPR000933">
    <property type="entry name" value="Glyco_hydro_29"/>
</dbReference>
<feature type="compositionally biased region" description="Gly residues" evidence="1">
    <location>
        <begin position="172"/>
        <end position="193"/>
    </location>
</feature>
<gene>
    <name evidence="2" type="ORF">GCM10009863_08340</name>
</gene>
<name>A0ABP6C4Q8_9ACTN</name>
<keyword evidence="3" id="KW-1185">Reference proteome</keyword>
<evidence type="ECO:0000313" key="3">
    <source>
        <dbReference type="Proteomes" id="UP001501447"/>
    </source>
</evidence>
<dbReference type="Proteomes" id="UP001501447">
    <property type="component" value="Unassembled WGS sequence"/>
</dbReference>